<keyword evidence="1" id="KW-0812">Transmembrane</keyword>
<keyword evidence="1" id="KW-0472">Membrane</keyword>
<feature type="transmembrane region" description="Helical" evidence="1">
    <location>
        <begin position="71"/>
        <end position="90"/>
    </location>
</feature>
<dbReference type="EMBL" id="VCKY01000290">
    <property type="protein sequence ID" value="TMR08482.1"/>
    <property type="molecule type" value="Genomic_DNA"/>
</dbReference>
<evidence type="ECO:0000313" key="3">
    <source>
        <dbReference type="Proteomes" id="UP000309128"/>
    </source>
</evidence>
<accession>A0A5S4EXX8</accession>
<evidence type="ECO:0000313" key="2">
    <source>
        <dbReference type="EMBL" id="TMR08482.1"/>
    </source>
</evidence>
<name>A0A5S4EXX8_9ACTN</name>
<keyword evidence="1" id="KW-1133">Transmembrane helix</keyword>
<sequence>MEARAETRRGGVLWLAYAFAARHLLGLMVPGLPVFLPIGLLAALALASVVDGAAAVVNGGFQLIGTPGTPVLVWSGAVLVVSAVIARLYLHRLVIKGTIAEFHEVVDGLPESAPRPPRPVPVLATLLLPSLLYGGAVLVNPLGWLEVSQTAVTENWVVNPGHEESAEDGRPKPRLGWSDLQALHAGQGGRMVMLMDHLAEARLLTCADSRCAGTRFSWAEPVNVDHEPAAASARLPDGRIVVTTWAVDEDARELDENWRARLGLLICDAMACAPAPGGKPITEVTWATRNRMAALAARPGGGLLVAQLHELPLEDNDVDREVLLITTCDDPACTRPRTKEVAKLPADTFVLDRHGLLAGVGPDDRPVLVRVDRETGTIYVISCDDPACVQARMGRPVRSGAPESSAGRPEGAETAMVIRPDGRPLIAYRDSADGAIKLLDCRTRECSQAGRATLSEPGHDHGALAMVLDRGGRALVAFRDLDRERIVVAACTGTRCTPTPVTTSQGDAGQVLAMALDGHGRPVIAWTGFDGSDGWELFVTTPLNLP</sequence>
<comment type="caution">
    <text evidence="2">The sequence shown here is derived from an EMBL/GenBank/DDBJ whole genome shotgun (WGS) entry which is preliminary data.</text>
</comment>
<evidence type="ECO:0000256" key="1">
    <source>
        <dbReference type="SAM" id="Phobius"/>
    </source>
</evidence>
<reference evidence="2 3" key="1">
    <citation type="submission" date="2019-05" db="EMBL/GenBank/DDBJ databases">
        <title>Draft genome sequence of Nonomuraea turkmeniaca DSM 43926.</title>
        <authorList>
            <person name="Saricaoglu S."/>
            <person name="Isik K."/>
        </authorList>
    </citation>
    <scope>NUCLEOTIDE SEQUENCE [LARGE SCALE GENOMIC DNA]</scope>
    <source>
        <strain evidence="2 3">DSM 43926</strain>
    </source>
</reference>
<dbReference type="Proteomes" id="UP000309128">
    <property type="component" value="Unassembled WGS sequence"/>
</dbReference>
<protein>
    <submittedName>
        <fullName evidence="2">Uncharacterized protein</fullName>
    </submittedName>
</protein>
<feature type="transmembrane region" description="Helical" evidence="1">
    <location>
        <begin position="38"/>
        <end position="59"/>
    </location>
</feature>
<dbReference type="OrthoDB" id="3503648at2"/>
<dbReference type="SUPFAM" id="SSF75011">
    <property type="entry name" value="3-carboxy-cis,cis-mucoante lactonizing enzyme"/>
    <property type="match status" value="1"/>
</dbReference>
<dbReference type="RefSeq" id="WP_138673222.1">
    <property type="nucleotide sequence ID" value="NZ_VCKY01000290.1"/>
</dbReference>
<dbReference type="AlphaFoldDB" id="A0A5S4EXX8"/>
<feature type="transmembrane region" description="Helical" evidence="1">
    <location>
        <begin position="12"/>
        <end position="32"/>
    </location>
</feature>
<gene>
    <name evidence="2" type="ORF">ETD86_47610</name>
</gene>
<keyword evidence="3" id="KW-1185">Reference proteome</keyword>
<organism evidence="2 3">
    <name type="scientific">Nonomuraea turkmeniaca</name>
    <dbReference type="NCBI Taxonomy" id="103838"/>
    <lineage>
        <taxon>Bacteria</taxon>
        <taxon>Bacillati</taxon>
        <taxon>Actinomycetota</taxon>
        <taxon>Actinomycetes</taxon>
        <taxon>Streptosporangiales</taxon>
        <taxon>Streptosporangiaceae</taxon>
        <taxon>Nonomuraea</taxon>
    </lineage>
</organism>
<proteinExistence type="predicted"/>